<comment type="caution">
    <text evidence="3">The sequence shown here is derived from an EMBL/GenBank/DDBJ whole genome shotgun (WGS) entry which is preliminary data.</text>
</comment>
<dbReference type="EMBL" id="MDYQ01000388">
    <property type="protein sequence ID" value="PRP75404.1"/>
    <property type="molecule type" value="Genomic_DNA"/>
</dbReference>
<feature type="region of interest" description="Disordered" evidence="1">
    <location>
        <begin position="174"/>
        <end position="198"/>
    </location>
</feature>
<dbReference type="Proteomes" id="UP000241769">
    <property type="component" value="Unassembled WGS sequence"/>
</dbReference>
<organism evidence="3 4">
    <name type="scientific">Planoprotostelium fungivorum</name>
    <dbReference type="NCBI Taxonomy" id="1890364"/>
    <lineage>
        <taxon>Eukaryota</taxon>
        <taxon>Amoebozoa</taxon>
        <taxon>Evosea</taxon>
        <taxon>Variosea</taxon>
        <taxon>Cavosteliida</taxon>
        <taxon>Cavosteliaceae</taxon>
        <taxon>Planoprotostelium</taxon>
    </lineage>
</organism>
<dbReference type="InParanoid" id="A0A2P6MUP6"/>
<evidence type="ECO:0000313" key="3">
    <source>
        <dbReference type="EMBL" id="PRP75404.1"/>
    </source>
</evidence>
<accession>A0A2P6MUP6</accession>
<keyword evidence="2" id="KW-1133">Transmembrane helix</keyword>
<protein>
    <submittedName>
        <fullName evidence="3">Uncharacterized protein</fullName>
    </submittedName>
</protein>
<feature type="transmembrane region" description="Helical" evidence="2">
    <location>
        <begin position="231"/>
        <end position="247"/>
    </location>
</feature>
<keyword evidence="2" id="KW-0812">Transmembrane</keyword>
<evidence type="ECO:0000256" key="1">
    <source>
        <dbReference type="SAM" id="MobiDB-lite"/>
    </source>
</evidence>
<gene>
    <name evidence="3" type="ORF">PROFUN_15474</name>
</gene>
<evidence type="ECO:0000313" key="4">
    <source>
        <dbReference type="Proteomes" id="UP000241769"/>
    </source>
</evidence>
<keyword evidence="2" id="KW-0472">Membrane</keyword>
<sequence>MAATSQRNHLYQLVGNLATGGQNDPTQPQITAYLNHILTLDEPTCQTILLVPAQIPGLVKNGPPVQGAAPTVSFPKAQLLFLVGSCVLLVPAILTSVFTYESSEKAAANLAATNSTASNYAAAQDASTWAGYAARTTIPNAILLAVWTLGKDAITFHYARVTYSKAKKAAQPASLLQDQPGPGPLVDPSNQPELRGGGSQLRTTLLRARSSKTETSLMKPKFQTNDTQCCVYFFICLSAAFFILCHLERHFFVTDGYSQFTRSMLKAKLWSIDCAEMAWLRAKQRDKTYDRFSPHSPNLSFYSSQQQGVNSPPPVDSGTPHHPGKNLNHIRRIAMPLPVPQFTYIYLFCYFFLGLPTGLQSSKLSVGQQWLNSP</sequence>
<name>A0A2P6MUP6_9EUKA</name>
<reference evidence="3 4" key="1">
    <citation type="journal article" date="2018" name="Genome Biol. Evol.">
        <title>Multiple Roots of Fruiting Body Formation in Amoebozoa.</title>
        <authorList>
            <person name="Hillmann F."/>
            <person name="Forbes G."/>
            <person name="Novohradska S."/>
            <person name="Ferling I."/>
            <person name="Riege K."/>
            <person name="Groth M."/>
            <person name="Westermann M."/>
            <person name="Marz M."/>
            <person name="Spaller T."/>
            <person name="Winckler T."/>
            <person name="Schaap P."/>
            <person name="Glockner G."/>
        </authorList>
    </citation>
    <scope>NUCLEOTIDE SEQUENCE [LARGE SCALE GENOMIC DNA]</scope>
    <source>
        <strain evidence="3 4">Jena</strain>
    </source>
</reference>
<evidence type="ECO:0000256" key="2">
    <source>
        <dbReference type="SAM" id="Phobius"/>
    </source>
</evidence>
<dbReference type="AlphaFoldDB" id="A0A2P6MUP6"/>
<feature type="transmembrane region" description="Helical" evidence="2">
    <location>
        <begin position="333"/>
        <end position="353"/>
    </location>
</feature>
<feature type="region of interest" description="Disordered" evidence="1">
    <location>
        <begin position="303"/>
        <end position="322"/>
    </location>
</feature>
<proteinExistence type="predicted"/>
<feature type="transmembrane region" description="Helical" evidence="2">
    <location>
        <begin position="79"/>
        <end position="100"/>
    </location>
</feature>
<keyword evidence="4" id="KW-1185">Reference proteome</keyword>